<dbReference type="Gene3D" id="3.40.50.300">
    <property type="entry name" value="P-loop containing nucleotide triphosphate hydrolases"/>
    <property type="match status" value="1"/>
</dbReference>
<dbReference type="GO" id="GO:0042078">
    <property type="term" value="P:germ-line stem cell division"/>
    <property type="evidence" value="ECO:0007669"/>
    <property type="project" value="TreeGrafter"/>
</dbReference>
<dbReference type="SUPFAM" id="SSF63748">
    <property type="entry name" value="Tudor/PWWP/MBT"/>
    <property type="match status" value="1"/>
</dbReference>
<dbReference type="EMBL" id="JAJJHW010000095">
    <property type="protein sequence ID" value="KAH8387584.1"/>
    <property type="molecule type" value="Genomic_DNA"/>
</dbReference>
<evidence type="ECO:0000256" key="5">
    <source>
        <dbReference type="ARBA" id="ARBA00022806"/>
    </source>
</evidence>
<accession>A0AAD4PS55</accession>
<keyword evidence="5" id="KW-0347">Helicase</keyword>
<dbReference type="InterPro" id="IPR002999">
    <property type="entry name" value="Tudor"/>
</dbReference>
<feature type="domain" description="Tudor" evidence="8">
    <location>
        <begin position="495"/>
        <end position="617"/>
    </location>
</feature>
<evidence type="ECO:0000259" key="8">
    <source>
        <dbReference type="Pfam" id="PF00567"/>
    </source>
</evidence>
<evidence type="ECO:0000313" key="9">
    <source>
        <dbReference type="EMBL" id="KAH8387584.1"/>
    </source>
</evidence>
<keyword evidence="3" id="KW-0547">Nucleotide-binding</keyword>
<evidence type="ECO:0000256" key="6">
    <source>
        <dbReference type="ARBA" id="ARBA00022840"/>
    </source>
</evidence>
<dbReference type="GO" id="GO:0003724">
    <property type="term" value="F:RNA helicase activity"/>
    <property type="evidence" value="ECO:0007669"/>
    <property type="project" value="UniProtKB-EC"/>
</dbReference>
<dbReference type="InterPro" id="IPR027417">
    <property type="entry name" value="P-loop_NTPase"/>
</dbReference>
<dbReference type="GO" id="GO:0016787">
    <property type="term" value="F:hydrolase activity"/>
    <property type="evidence" value="ECO:0007669"/>
    <property type="project" value="UniProtKB-KW"/>
</dbReference>
<reference evidence="9" key="1">
    <citation type="journal article" date="2021" name="Mol. Ecol. Resour.">
        <title>Phylogenomic analyses of the genus Drosophila reveals genomic signals of climate adaptation.</title>
        <authorList>
            <person name="Li F."/>
            <person name="Rane R.V."/>
            <person name="Luria V."/>
            <person name="Xiong Z."/>
            <person name="Chen J."/>
            <person name="Li Z."/>
            <person name="Catullo R.A."/>
            <person name="Griffin P.C."/>
            <person name="Schiffer M."/>
            <person name="Pearce S."/>
            <person name="Lee S.F."/>
            <person name="McElroy K."/>
            <person name="Stocker A."/>
            <person name="Shirriffs J."/>
            <person name="Cockerell F."/>
            <person name="Coppin C."/>
            <person name="Sgro C.M."/>
            <person name="Karger A."/>
            <person name="Cain J.W."/>
            <person name="Weber J.A."/>
            <person name="Santpere G."/>
            <person name="Kirschner M.W."/>
            <person name="Hoffmann A.A."/>
            <person name="Oakeshott J.G."/>
            <person name="Zhang G."/>
        </authorList>
    </citation>
    <scope>NUCLEOTIDE SEQUENCE</scope>
    <source>
        <strain evidence="9">BGI-SZ-2011g</strain>
    </source>
</reference>
<comment type="caution">
    <text evidence="9">The sequence shown here is derived from an EMBL/GenBank/DDBJ whole genome shotgun (WGS) entry which is preliminary data.</text>
</comment>
<evidence type="ECO:0000256" key="4">
    <source>
        <dbReference type="ARBA" id="ARBA00022801"/>
    </source>
</evidence>
<feature type="non-terminal residue" evidence="9">
    <location>
        <position position="1"/>
    </location>
</feature>
<evidence type="ECO:0000256" key="3">
    <source>
        <dbReference type="ARBA" id="ARBA00022741"/>
    </source>
</evidence>
<evidence type="ECO:0000256" key="1">
    <source>
        <dbReference type="ARBA" id="ARBA00012552"/>
    </source>
</evidence>
<keyword evidence="4" id="KW-0378">Hydrolase</keyword>
<name>A0AAD4PS55_9MUSC</name>
<dbReference type="PANTHER" id="PTHR22655">
    <property type="entry name" value="ATP-DEPENDENT RNA HELICASE TDRD12-RELATED"/>
    <property type="match status" value="1"/>
</dbReference>
<dbReference type="EC" id="3.6.4.13" evidence="1"/>
<dbReference type="SUPFAM" id="SSF52540">
    <property type="entry name" value="P-loop containing nucleoside triphosphate hydrolases"/>
    <property type="match status" value="1"/>
</dbReference>
<keyword evidence="2" id="KW-0677">Repeat</keyword>
<dbReference type="AlphaFoldDB" id="A0AAD4PS55"/>
<dbReference type="Proteomes" id="UP001200034">
    <property type="component" value="Unassembled WGS sequence"/>
</dbReference>
<evidence type="ECO:0000256" key="7">
    <source>
        <dbReference type="ARBA" id="ARBA00047984"/>
    </source>
</evidence>
<dbReference type="Gene3D" id="2.30.30.140">
    <property type="match status" value="1"/>
</dbReference>
<feature type="non-terminal residue" evidence="9">
    <location>
        <position position="700"/>
    </location>
</feature>
<protein>
    <recommendedName>
        <fullName evidence="1">RNA helicase</fullName>
        <ecNumber evidence="1">3.6.4.13</ecNumber>
    </recommendedName>
</protein>
<proteinExistence type="predicted"/>
<dbReference type="GO" id="GO:0005524">
    <property type="term" value="F:ATP binding"/>
    <property type="evidence" value="ECO:0007669"/>
    <property type="project" value="UniProtKB-KW"/>
</dbReference>
<dbReference type="PANTHER" id="PTHR22655:SF2">
    <property type="entry name" value="ATP-DEPENDENT RNA HELICASE TDRD12-RELATED"/>
    <property type="match status" value="1"/>
</dbReference>
<keyword evidence="10" id="KW-1185">Reference proteome</keyword>
<keyword evidence="6" id="KW-0067">ATP-binding</keyword>
<comment type="catalytic activity">
    <reaction evidence="7">
        <text>ATP + H2O = ADP + phosphate + H(+)</text>
        <dbReference type="Rhea" id="RHEA:13065"/>
        <dbReference type="ChEBI" id="CHEBI:15377"/>
        <dbReference type="ChEBI" id="CHEBI:15378"/>
        <dbReference type="ChEBI" id="CHEBI:30616"/>
        <dbReference type="ChEBI" id="CHEBI:43474"/>
        <dbReference type="ChEBI" id="CHEBI:456216"/>
        <dbReference type="EC" id="3.6.4.13"/>
    </reaction>
</comment>
<gene>
    <name evidence="9" type="ORF">KR093_008068</name>
</gene>
<sequence length="700" mass="80926">YTYNNFEVLARSKHKQESCYKVNDIFILDGRIKAAMTRMDHGLAKKPHRYAWRHVATRRSVCVIGYEPAGKTWSYLPWLCHSALKHFEKGFVGACCIILCLDAKHSEQIAAWCNKLLNKKDKEKGPTVMRLFQEDKLQMVVVQLKDNCGILLTSVDMLLLLCNGEHGIMDSKTISCIALENINELWNQDRKECEQLIDWLLKHLTIGVSSTQFMISGRQWCEAVMNRLLPKLNDVLLLFTDALEATVYGNIKHELLFLDPQLCEVEIIKALLAKNLEKERVVMACASNNDANALKIHLISAGIRSIIINEGNQKHTFQNWCHEDKRNVLIAVDEVIPKLRGVRIDCLFHYTPASNWRRFKTRFSLLYGSYEPQAVKYTSKSTTSSIICITQKDTDLIWSMCNFLLKHDITVPPAWLTAFNEIRIAAERLNPIPKESMCCQMLCYGNCWLRKCQYRHELSQNDQKRPVQCFDDLTIKFYISYVSEAYNFTSPRLNNGNVFFFQIHSPTRFVVKNTSLPISHLASGIPITKLESSINMYYLDASNRKQHLDPKLNDICVAQLNNRYQRVVVTRVGNEYLEIRQLDNVMGVLHVKPSKLLVCNEQFIYDPPQCQELCLAGIVACNMERVWSDEAKKLVLNGFFKERHTNRMCVFNADVNFDFDDKYFVRNIYDSHGNDLKSFLFKNIPVLNDEQVLSRLQKLI</sequence>
<evidence type="ECO:0000256" key="2">
    <source>
        <dbReference type="ARBA" id="ARBA00022737"/>
    </source>
</evidence>
<organism evidence="9 10">
    <name type="scientific">Drosophila rubida</name>
    <dbReference type="NCBI Taxonomy" id="30044"/>
    <lineage>
        <taxon>Eukaryota</taxon>
        <taxon>Metazoa</taxon>
        <taxon>Ecdysozoa</taxon>
        <taxon>Arthropoda</taxon>
        <taxon>Hexapoda</taxon>
        <taxon>Insecta</taxon>
        <taxon>Pterygota</taxon>
        <taxon>Neoptera</taxon>
        <taxon>Endopterygota</taxon>
        <taxon>Diptera</taxon>
        <taxon>Brachycera</taxon>
        <taxon>Muscomorpha</taxon>
        <taxon>Ephydroidea</taxon>
        <taxon>Drosophilidae</taxon>
        <taxon>Drosophila</taxon>
    </lineage>
</organism>
<evidence type="ECO:0000313" key="10">
    <source>
        <dbReference type="Proteomes" id="UP001200034"/>
    </source>
</evidence>
<dbReference type="Pfam" id="PF00567">
    <property type="entry name" value="TUDOR"/>
    <property type="match status" value="1"/>
</dbReference>